<evidence type="ECO:0000256" key="12">
    <source>
        <dbReference type="SAM" id="Coils"/>
    </source>
</evidence>
<feature type="domain" description="BEN" evidence="14">
    <location>
        <begin position="275"/>
        <end position="371"/>
    </location>
</feature>
<accession>A0AAN9T7C6</accession>
<dbReference type="Pfam" id="PF10523">
    <property type="entry name" value="BEN"/>
    <property type="match status" value="1"/>
</dbReference>
<keyword evidence="16" id="KW-1185">Reference proteome</keyword>
<keyword evidence="10" id="KW-0539">Nucleus</keyword>
<evidence type="ECO:0000256" key="3">
    <source>
        <dbReference type="ARBA" id="ARBA00015794"/>
    </source>
</evidence>
<dbReference type="GO" id="GO:0034504">
    <property type="term" value="P:protein localization to nucleus"/>
    <property type="evidence" value="ECO:0007669"/>
    <property type="project" value="TreeGrafter"/>
</dbReference>
<gene>
    <name evidence="15" type="ORF">V9T40_011710</name>
</gene>
<evidence type="ECO:0000256" key="7">
    <source>
        <dbReference type="ARBA" id="ARBA00023054"/>
    </source>
</evidence>
<dbReference type="InterPro" id="IPR018379">
    <property type="entry name" value="BEN_domain"/>
</dbReference>
<evidence type="ECO:0000256" key="1">
    <source>
        <dbReference type="ARBA" id="ARBA00004123"/>
    </source>
</evidence>
<dbReference type="Gene3D" id="1.10.10.2590">
    <property type="entry name" value="BEN domain"/>
    <property type="match status" value="1"/>
</dbReference>
<feature type="region of interest" description="Disordered" evidence="13">
    <location>
        <begin position="379"/>
        <end position="407"/>
    </location>
</feature>
<dbReference type="GO" id="GO:0003677">
    <property type="term" value="F:DNA binding"/>
    <property type="evidence" value="ECO:0007669"/>
    <property type="project" value="UniProtKB-KW"/>
</dbReference>
<dbReference type="AlphaFoldDB" id="A0AAN9T7C6"/>
<dbReference type="PANTHER" id="PTHR16243:SF2">
    <property type="entry name" value="PROTEIN BANP"/>
    <property type="match status" value="1"/>
</dbReference>
<feature type="coiled-coil region" evidence="12">
    <location>
        <begin position="415"/>
        <end position="445"/>
    </location>
</feature>
<evidence type="ECO:0000256" key="2">
    <source>
        <dbReference type="ARBA" id="ARBA00009735"/>
    </source>
</evidence>
<evidence type="ECO:0000256" key="11">
    <source>
        <dbReference type="ARBA" id="ARBA00023306"/>
    </source>
</evidence>
<comment type="caution">
    <text evidence="15">The sequence shown here is derived from an EMBL/GenBank/DDBJ whole genome shotgun (WGS) entry which is preliminary data.</text>
</comment>
<proteinExistence type="inferred from homology"/>
<feature type="compositionally biased region" description="Basic and acidic residues" evidence="13">
    <location>
        <begin position="381"/>
        <end position="396"/>
    </location>
</feature>
<organism evidence="15 16">
    <name type="scientific">Parthenolecanium corni</name>
    <dbReference type="NCBI Taxonomy" id="536013"/>
    <lineage>
        <taxon>Eukaryota</taxon>
        <taxon>Metazoa</taxon>
        <taxon>Ecdysozoa</taxon>
        <taxon>Arthropoda</taxon>
        <taxon>Hexapoda</taxon>
        <taxon>Insecta</taxon>
        <taxon>Pterygota</taxon>
        <taxon>Neoptera</taxon>
        <taxon>Paraneoptera</taxon>
        <taxon>Hemiptera</taxon>
        <taxon>Sternorrhyncha</taxon>
        <taxon>Coccoidea</taxon>
        <taxon>Coccidae</taxon>
        <taxon>Parthenolecanium</taxon>
    </lineage>
</organism>
<reference evidence="15 16" key="1">
    <citation type="submission" date="2024-03" db="EMBL/GenBank/DDBJ databases">
        <title>Adaptation during the transition from Ophiocordyceps entomopathogen to insect associate is accompanied by gene loss and intensified selection.</title>
        <authorList>
            <person name="Ward C.M."/>
            <person name="Onetto C.A."/>
            <person name="Borneman A.R."/>
        </authorList>
    </citation>
    <scope>NUCLEOTIDE SEQUENCE [LARGE SCALE GENOMIC DNA]</scope>
    <source>
        <strain evidence="15">AWRI1</strain>
        <tissue evidence="15">Single Adult Female</tissue>
    </source>
</reference>
<evidence type="ECO:0000256" key="4">
    <source>
        <dbReference type="ARBA" id="ARBA00022491"/>
    </source>
</evidence>
<name>A0AAN9T7C6_9HEMI</name>
<evidence type="ECO:0000256" key="10">
    <source>
        <dbReference type="ARBA" id="ARBA00023242"/>
    </source>
</evidence>
<keyword evidence="6" id="KW-0805">Transcription regulation</keyword>
<keyword evidence="4" id="KW-0678">Repressor</keyword>
<dbReference type="Proteomes" id="UP001367676">
    <property type="component" value="Unassembled WGS sequence"/>
</dbReference>
<evidence type="ECO:0000313" key="16">
    <source>
        <dbReference type="Proteomes" id="UP001367676"/>
    </source>
</evidence>
<evidence type="ECO:0000256" key="5">
    <source>
        <dbReference type="ARBA" id="ARBA00022853"/>
    </source>
</evidence>
<keyword evidence="11" id="KW-0131">Cell cycle</keyword>
<keyword evidence="5" id="KW-0156">Chromatin regulator</keyword>
<dbReference type="EMBL" id="JBBCAQ010000037">
    <property type="protein sequence ID" value="KAK7574519.1"/>
    <property type="molecule type" value="Genomic_DNA"/>
</dbReference>
<evidence type="ECO:0000256" key="13">
    <source>
        <dbReference type="SAM" id="MobiDB-lite"/>
    </source>
</evidence>
<dbReference type="PROSITE" id="PS51457">
    <property type="entry name" value="BEN"/>
    <property type="match status" value="1"/>
</dbReference>
<dbReference type="GO" id="GO:0042177">
    <property type="term" value="P:negative regulation of protein catabolic process"/>
    <property type="evidence" value="ECO:0007669"/>
    <property type="project" value="TreeGrafter"/>
</dbReference>
<comment type="subcellular location">
    <subcellularLocation>
        <location evidence="1">Nucleus</location>
    </subcellularLocation>
</comment>
<evidence type="ECO:0000256" key="8">
    <source>
        <dbReference type="ARBA" id="ARBA00023125"/>
    </source>
</evidence>
<dbReference type="GO" id="GO:0006325">
    <property type="term" value="P:chromatin organization"/>
    <property type="evidence" value="ECO:0007669"/>
    <property type="project" value="UniProtKB-KW"/>
</dbReference>
<dbReference type="PANTHER" id="PTHR16243">
    <property type="entry name" value="BTG3-ASSOCIATED NUCLEAR PROTEIN BANP"/>
    <property type="match status" value="1"/>
</dbReference>
<evidence type="ECO:0000259" key="14">
    <source>
        <dbReference type="PROSITE" id="PS51457"/>
    </source>
</evidence>
<keyword evidence="7 12" id="KW-0175">Coiled coil</keyword>
<sequence>MQKHSKRADLIARLITSLKCSQRRRTTLNKNKSEECLQDNVCSLDYKWLVRRGAEKCFGVSLSTFLNPPDPFITFVIKYDRLRKEIDNRIEFEDNETWFIMKRVLIVQPPGSFQKKEEASDSLNFRREFLNIAELITSTFTNLEQKISFLDTKINSVSRVCCNILQQTENFIKDKSIFTHDTCKCCQELSYKIESVHKLLSSFTDVMQLLTAESLSQKQNANQDLFSAPVLLVPNKVPPSVEAQVSLDSSFQVISLNCEQDYPDGSWLGDESQLESRVRVPITSGELLHINTHCLTPEKMALTLLDHLFPREVQAISNLTGKGKHGKKQLDPLFIYGIRCHLLSRFGISEKDWFRIKQNMDSKCRTVWRRKMKGMPIGTNKADKNYKRKLEEKEDNPSEMDTSSLNPSSSIFLTHVSESEVMEDIEEEDEELEEDNEVVQIAKEMLHTNFDTSAKFADSNSCSKYFNPYDKSPLGKLNSKDSFVCPVDYSLSIMNDDDVDVQILTSSSPLNDHEFLLT</sequence>
<keyword evidence="9" id="KW-0804">Transcription</keyword>
<evidence type="ECO:0000256" key="6">
    <source>
        <dbReference type="ARBA" id="ARBA00023015"/>
    </source>
</evidence>
<evidence type="ECO:0000256" key="9">
    <source>
        <dbReference type="ARBA" id="ARBA00023163"/>
    </source>
</evidence>
<protein>
    <recommendedName>
        <fullName evidence="3">Protein BANP</fullName>
    </recommendedName>
</protein>
<keyword evidence="8" id="KW-0238">DNA-binding</keyword>
<dbReference type="InterPro" id="IPR042343">
    <property type="entry name" value="BANP"/>
</dbReference>
<dbReference type="SMART" id="SM01025">
    <property type="entry name" value="BEN"/>
    <property type="match status" value="1"/>
</dbReference>
<dbReference type="GO" id="GO:0005634">
    <property type="term" value="C:nucleus"/>
    <property type="evidence" value="ECO:0007669"/>
    <property type="project" value="UniProtKB-SubCell"/>
</dbReference>
<comment type="similarity">
    <text evidence="2">Belongs to the BANP/SMAR1 family.</text>
</comment>
<evidence type="ECO:0000313" key="15">
    <source>
        <dbReference type="EMBL" id="KAK7574519.1"/>
    </source>
</evidence>